<keyword evidence="2" id="KW-1185">Reference proteome</keyword>
<accession>A0AA38FXH5</accession>
<protein>
    <submittedName>
        <fullName evidence="1">Uncharacterized protein</fullName>
    </submittedName>
</protein>
<gene>
    <name evidence="1" type="ORF">KI387_025923</name>
</gene>
<feature type="non-terminal residue" evidence="1">
    <location>
        <position position="125"/>
    </location>
</feature>
<name>A0AA38FXH5_TAXCH</name>
<proteinExistence type="predicted"/>
<dbReference type="EMBL" id="JAHRHJ020000006">
    <property type="protein sequence ID" value="KAH9310888.1"/>
    <property type="molecule type" value="Genomic_DNA"/>
</dbReference>
<sequence length="125" mass="14143">MPGGSLENHRSSELAAKTWSEVNNLIQNYMPFKSASNHIKSPSQEEGKLETINTWELIKGLEVNTGSSPLVVVNEISMKKSMDRMLDWSFSFHSVKDVEQLARDEPKCSVWHRVTPSVKLADEKL</sequence>
<evidence type="ECO:0000313" key="2">
    <source>
        <dbReference type="Proteomes" id="UP000824469"/>
    </source>
</evidence>
<dbReference type="Proteomes" id="UP000824469">
    <property type="component" value="Unassembled WGS sequence"/>
</dbReference>
<dbReference type="AlphaFoldDB" id="A0AA38FXH5"/>
<organism evidence="1 2">
    <name type="scientific">Taxus chinensis</name>
    <name type="common">Chinese yew</name>
    <name type="synonym">Taxus wallichiana var. chinensis</name>
    <dbReference type="NCBI Taxonomy" id="29808"/>
    <lineage>
        <taxon>Eukaryota</taxon>
        <taxon>Viridiplantae</taxon>
        <taxon>Streptophyta</taxon>
        <taxon>Embryophyta</taxon>
        <taxon>Tracheophyta</taxon>
        <taxon>Spermatophyta</taxon>
        <taxon>Pinopsida</taxon>
        <taxon>Pinidae</taxon>
        <taxon>Conifers II</taxon>
        <taxon>Cupressales</taxon>
        <taxon>Taxaceae</taxon>
        <taxon>Taxus</taxon>
    </lineage>
</organism>
<reference evidence="1 2" key="1">
    <citation type="journal article" date="2021" name="Nat. Plants">
        <title>The Taxus genome provides insights into paclitaxel biosynthesis.</title>
        <authorList>
            <person name="Xiong X."/>
            <person name="Gou J."/>
            <person name="Liao Q."/>
            <person name="Li Y."/>
            <person name="Zhou Q."/>
            <person name="Bi G."/>
            <person name="Li C."/>
            <person name="Du R."/>
            <person name="Wang X."/>
            <person name="Sun T."/>
            <person name="Guo L."/>
            <person name="Liang H."/>
            <person name="Lu P."/>
            <person name="Wu Y."/>
            <person name="Zhang Z."/>
            <person name="Ro D.K."/>
            <person name="Shang Y."/>
            <person name="Huang S."/>
            <person name="Yan J."/>
        </authorList>
    </citation>
    <scope>NUCLEOTIDE SEQUENCE [LARGE SCALE GENOMIC DNA]</scope>
    <source>
        <strain evidence="1">Ta-2019</strain>
    </source>
</reference>
<evidence type="ECO:0000313" key="1">
    <source>
        <dbReference type="EMBL" id="KAH9310888.1"/>
    </source>
</evidence>
<comment type="caution">
    <text evidence="1">The sequence shown here is derived from an EMBL/GenBank/DDBJ whole genome shotgun (WGS) entry which is preliminary data.</text>
</comment>